<dbReference type="AlphaFoldDB" id="A0A1G8KVN5"/>
<dbReference type="CDD" id="cd13833">
    <property type="entry name" value="HU_IHF_like"/>
    <property type="match status" value="1"/>
</dbReference>
<evidence type="ECO:0000313" key="4">
    <source>
        <dbReference type="Proteomes" id="UP000198869"/>
    </source>
</evidence>
<dbReference type="RefSeq" id="WP_089859046.1">
    <property type="nucleotide sequence ID" value="NZ_FNDW01000008.1"/>
</dbReference>
<evidence type="ECO:0000259" key="1">
    <source>
        <dbReference type="Pfam" id="PF14734"/>
    </source>
</evidence>
<evidence type="ECO:0000313" key="3">
    <source>
        <dbReference type="EMBL" id="SDI47407.1"/>
    </source>
</evidence>
<dbReference type="Proteomes" id="UP000198869">
    <property type="component" value="Unassembled WGS sequence"/>
</dbReference>
<dbReference type="InterPro" id="IPR027824">
    <property type="entry name" value="DUF4469"/>
</dbReference>
<name>A0A1G8KVN5_9FLAO</name>
<keyword evidence="4" id="KW-1185">Reference proteome</keyword>
<dbReference type="Pfam" id="PF14734">
    <property type="entry name" value="DUF4469"/>
    <property type="match status" value="1"/>
</dbReference>
<reference evidence="4" key="1">
    <citation type="submission" date="2016-10" db="EMBL/GenBank/DDBJ databases">
        <authorList>
            <person name="Varghese N."/>
            <person name="Submissions S."/>
        </authorList>
    </citation>
    <scope>NUCLEOTIDE SEQUENCE [LARGE SCALE GENOMIC DNA]</scope>
    <source>
        <strain evidence="4">DSM 17071</strain>
    </source>
</reference>
<dbReference type="Pfam" id="PF14848">
    <property type="entry name" value="HU-DNA_bdg"/>
    <property type="match status" value="1"/>
</dbReference>
<accession>A0A1G8KVN5</accession>
<dbReference type="InterPro" id="IPR049893">
    <property type="entry name" value="Bvu_2165-like_IHF-HU-DNA_bdg"/>
</dbReference>
<feature type="domain" description="Bvu-2165-like IHF-HU-like DNA-binding" evidence="2">
    <location>
        <begin position="8"/>
        <end position="129"/>
    </location>
</feature>
<feature type="domain" description="DUF4469" evidence="1">
    <location>
        <begin position="138"/>
        <end position="234"/>
    </location>
</feature>
<sequence length="245" mass="26714">MANILHKIKAYLYDNTLTKDNPNDFIARTASERSLSVKQICEAAASRGGADVSASAMEHATELFLKEMAYQLCDGFSVNTGYFTASTTIRGVFDSASETFNKDKHSIIFQFNQGEKLRAEIPNIEVEILSVAESSAVILQVTDVKSGSVNDLLTPGRNLKIVGSKIKVAGEDPSVGIYFVNATTHTRTQVDTSDIVTNNPSEVMVVIPELPSGTYNLEIVTQFSKNSAFLKEPRVALLDKLLTVE</sequence>
<organism evidence="3 4">
    <name type="scientific">Chryseobacterium taeanense</name>
    <dbReference type="NCBI Taxonomy" id="311334"/>
    <lineage>
        <taxon>Bacteria</taxon>
        <taxon>Pseudomonadati</taxon>
        <taxon>Bacteroidota</taxon>
        <taxon>Flavobacteriia</taxon>
        <taxon>Flavobacteriales</taxon>
        <taxon>Weeksellaceae</taxon>
        <taxon>Chryseobacterium group</taxon>
        <taxon>Chryseobacterium</taxon>
    </lineage>
</organism>
<protein>
    <submittedName>
        <fullName evidence="3">Uncharacterized protein</fullName>
    </submittedName>
</protein>
<evidence type="ECO:0000259" key="2">
    <source>
        <dbReference type="Pfam" id="PF14848"/>
    </source>
</evidence>
<gene>
    <name evidence="3" type="ORF">SAMN05421846_10879</name>
</gene>
<dbReference type="EMBL" id="FNDW01000008">
    <property type="protein sequence ID" value="SDI47407.1"/>
    <property type="molecule type" value="Genomic_DNA"/>
</dbReference>
<proteinExistence type="predicted"/>
<dbReference type="Gene3D" id="2.70.50.70">
    <property type="match status" value="1"/>
</dbReference>
<dbReference type="CDD" id="cd12843">
    <property type="entry name" value="Bvu_2165_C_like"/>
    <property type="match status" value="1"/>
</dbReference>
<dbReference type="OrthoDB" id="1117166at2"/>